<protein>
    <recommendedName>
        <fullName evidence="2">FAD dependent oxidoreductase domain-containing protein</fullName>
    </recommendedName>
</protein>
<dbReference type="Gene3D" id="3.50.50.60">
    <property type="entry name" value="FAD/NAD(P)-binding domain"/>
    <property type="match status" value="1"/>
</dbReference>
<dbReference type="Pfam" id="PF01266">
    <property type="entry name" value="DAO"/>
    <property type="match status" value="1"/>
</dbReference>
<evidence type="ECO:0000259" key="2">
    <source>
        <dbReference type="Pfam" id="PF01266"/>
    </source>
</evidence>
<evidence type="ECO:0000313" key="4">
    <source>
        <dbReference type="Proteomes" id="UP000070620"/>
    </source>
</evidence>
<reference evidence="3 4" key="1">
    <citation type="submission" date="2016-01" db="EMBL/GenBank/DDBJ databases">
        <title>Whole genome sequence and analysis of Micromonospora rosaria DSM 803, which can produce antibacterial substance rosamicin.</title>
        <authorList>
            <person name="Yang H."/>
            <person name="He X."/>
            <person name="Zhu D."/>
        </authorList>
    </citation>
    <scope>NUCLEOTIDE SEQUENCE [LARGE SCALE GENOMIC DNA]</scope>
    <source>
        <strain evidence="3 4">DSM 803</strain>
    </source>
</reference>
<dbReference type="InterPro" id="IPR006076">
    <property type="entry name" value="FAD-dep_OxRdtase"/>
</dbReference>
<feature type="region of interest" description="Disordered" evidence="1">
    <location>
        <begin position="355"/>
        <end position="384"/>
    </location>
</feature>
<organism evidence="3 4">
    <name type="scientific">Micromonospora rosaria</name>
    <dbReference type="NCBI Taxonomy" id="47874"/>
    <lineage>
        <taxon>Bacteria</taxon>
        <taxon>Bacillati</taxon>
        <taxon>Actinomycetota</taxon>
        <taxon>Actinomycetes</taxon>
        <taxon>Micromonosporales</taxon>
        <taxon>Micromonosporaceae</taxon>
        <taxon>Micromonospora</taxon>
    </lineage>
</organism>
<comment type="caution">
    <text evidence="3">The sequence shown here is derived from an EMBL/GenBank/DDBJ whole genome shotgun (WGS) entry which is preliminary data.</text>
</comment>
<dbReference type="InterPro" id="IPR036188">
    <property type="entry name" value="FAD/NAD-bd_sf"/>
</dbReference>
<keyword evidence="4" id="KW-1185">Reference proteome</keyword>
<dbReference type="OrthoDB" id="9815989at2"/>
<gene>
    <name evidence="3" type="ORF">AWW66_08925</name>
</gene>
<dbReference type="AlphaFoldDB" id="A0A136PUZ3"/>
<evidence type="ECO:0000313" key="3">
    <source>
        <dbReference type="EMBL" id="KXK62341.1"/>
    </source>
</evidence>
<proteinExistence type="predicted"/>
<name>A0A136PUZ3_9ACTN</name>
<dbReference type="Proteomes" id="UP000070620">
    <property type="component" value="Unassembled WGS sequence"/>
</dbReference>
<dbReference type="Gene3D" id="3.30.9.10">
    <property type="entry name" value="D-Amino Acid Oxidase, subunit A, domain 2"/>
    <property type="match status" value="1"/>
</dbReference>
<dbReference type="RefSeq" id="WP_067362547.1">
    <property type="nucleotide sequence ID" value="NZ_JBIUBN010000027.1"/>
</dbReference>
<sequence length="384" mass="42212">MADRTGPRVAVVGGGVFGVTAALHLARAGCAVTLYEQGADLLLGASNVNQRRLHRGYHYPRSPETAREVVEGIRTFVEEYPEAVVADQRHYMAIARTGSLTTAEQYLRFCDEVGLEYREERPSFLRRRSVEVSLRVREYGLDVDTLRRICWRRLRRAGVTVRLRHRVGLTDLRDYDRVTLAAYAGLNHLARGIPGPGDEYQFEVCEKPVVRLPAPYRGTSVVVLDGPFLSVDPLANTDLFLVGNVTHAIHATTVGVLPLVPRGVAGLLDNGVHPPCAHSRFRAFVAAGREFFVGFEQARHDGSMFTVRSVLPNLDRTDARPTLVRRLDERTVSIFSGKIATCVDAARQAVRLVTGDGAPPSALADRAPPRWASGRTATRSGAPT</sequence>
<dbReference type="SUPFAM" id="SSF51905">
    <property type="entry name" value="FAD/NAD(P)-binding domain"/>
    <property type="match status" value="1"/>
</dbReference>
<feature type="domain" description="FAD dependent oxidoreductase" evidence="2">
    <location>
        <begin position="8"/>
        <end position="168"/>
    </location>
</feature>
<dbReference type="EMBL" id="LRQV01000021">
    <property type="protein sequence ID" value="KXK62341.1"/>
    <property type="molecule type" value="Genomic_DNA"/>
</dbReference>
<feature type="compositionally biased region" description="Polar residues" evidence="1">
    <location>
        <begin position="375"/>
        <end position="384"/>
    </location>
</feature>
<evidence type="ECO:0000256" key="1">
    <source>
        <dbReference type="SAM" id="MobiDB-lite"/>
    </source>
</evidence>
<accession>A0A136PUZ3</accession>